<proteinExistence type="predicted"/>
<organism evidence="4 5">
    <name type="scientific">Rotaria magnacalcarata</name>
    <dbReference type="NCBI Taxonomy" id="392030"/>
    <lineage>
        <taxon>Eukaryota</taxon>
        <taxon>Metazoa</taxon>
        <taxon>Spiralia</taxon>
        <taxon>Gnathifera</taxon>
        <taxon>Rotifera</taxon>
        <taxon>Eurotatoria</taxon>
        <taxon>Bdelloidea</taxon>
        <taxon>Philodinida</taxon>
        <taxon>Philodinidae</taxon>
        <taxon>Rotaria</taxon>
    </lineage>
</organism>
<evidence type="ECO:0000313" key="5">
    <source>
        <dbReference type="Proteomes" id="UP000663834"/>
    </source>
</evidence>
<dbReference type="InterPro" id="IPR002172">
    <property type="entry name" value="LDrepeatLR_classA_rpt"/>
</dbReference>
<keyword evidence="1 2" id="KW-1015">Disulfide bond</keyword>
<gene>
    <name evidence="4" type="ORF">KQP761_LOCUS27688</name>
</gene>
<name>A0A816DTW5_9BILA</name>
<protein>
    <submittedName>
        <fullName evidence="4">Uncharacterized protein</fullName>
    </submittedName>
</protein>
<comment type="caution">
    <text evidence="2">Lacks conserved residue(s) required for the propagation of feature annotation.</text>
</comment>
<dbReference type="OrthoDB" id="10020456at2759"/>
<evidence type="ECO:0000313" key="4">
    <source>
        <dbReference type="EMBL" id="CAF1639012.1"/>
    </source>
</evidence>
<sequence length="231" mass="26725">MESFKNDELDDDSRSSLANEESNMSDFDFHHDELADDLDRLQVLTGTFGKYCEYQLTHDSKKFSEAVKRQFEQNQDTDDDSWNTQRYGKFLCYETLPCSSSPLCIGWREICDGIQRCSNGVAEENCDKLEFTECDDDESRCENGMCISQEFWLDGETDEYFVDRGTTCPFQANAMECDENLCSNGLYSCGDGQCIAWETRMAFQRLGKAQKDCFNKRNINYMCELSQHRPT</sequence>
<feature type="region of interest" description="Disordered" evidence="3">
    <location>
        <begin position="1"/>
        <end position="20"/>
    </location>
</feature>
<dbReference type="AlphaFoldDB" id="A0A816DTW5"/>
<evidence type="ECO:0000256" key="2">
    <source>
        <dbReference type="PROSITE-ProRule" id="PRU00124"/>
    </source>
</evidence>
<evidence type="ECO:0000256" key="3">
    <source>
        <dbReference type="SAM" id="MobiDB-lite"/>
    </source>
</evidence>
<dbReference type="PROSITE" id="PS50068">
    <property type="entry name" value="LDLRA_2"/>
    <property type="match status" value="1"/>
</dbReference>
<feature type="disulfide bond" evidence="2">
    <location>
        <begin position="92"/>
        <end position="104"/>
    </location>
</feature>
<evidence type="ECO:0000256" key="1">
    <source>
        <dbReference type="ARBA" id="ARBA00023157"/>
    </source>
</evidence>
<accession>A0A816DTW5</accession>
<feature type="disulfide bond" evidence="2">
    <location>
        <begin position="111"/>
        <end position="126"/>
    </location>
</feature>
<reference evidence="4" key="1">
    <citation type="submission" date="2021-02" db="EMBL/GenBank/DDBJ databases">
        <authorList>
            <person name="Nowell W R."/>
        </authorList>
    </citation>
    <scope>NUCLEOTIDE SEQUENCE</scope>
</reference>
<comment type="caution">
    <text evidence="4">The sequence shown here is derived from an EMBL/GenBank/DDBJ whole genome shotgun (WGS) entry which is preliminary data.</text>
</comment>
<dbReference type="EMBL" id="CAJNOW010015141">
    <property type="protein sequence ID" value="CAF1639012.1"/>
    <property type="molecule type" value="Genomic_DNA"/>
</dbReference>
<dbReference type="Proteomes" id="UP000663834">
    <property type="component" value="Unassembled WGS sequence"/>
</dbReference>